<sequence>MVIKGSADVFVATGSNSTAEIISQMLIPEFERLIICTSTEHVVKEFDASGACVLVLAYNEVVQSGEVYDLLCRHSKKINLLPHKALLLCNKHEAKVAYDYCRDGKFDNYVVFWPLSYDPFRLLMSIHQALVELDKIHHLREKDKVTREQRNHLVNLEALLARQLKESSNFTLQVNHAVDRVEGYINDTFMAKHGDGWRKSVVFDLEQLRGGIKSIRKATRDFDSFSHQSDRTSRRLNKKRGETKASILVVEDDAFQRNLLVALLRSDDYDVQFSASGEEAIGMLQHSTPDLILMDIMMPGINGIETTRLIKTSPLSKNIPIIITSGYNQRDVILECINLGACSFIIKPFNRQTIIKKVAAALESSSSV</sequence>
<reference evidence="4 5" key="1">
    <citation type="submission" date="2023-02" db="EMBL/GenBank/DDBJ databases">
        <title>Complete genome sequence of a novel bacterium Oceanimonas sp. NTOU-MSR1 isolated from marine coast sediment.</title>
        <authorList>
            <person name="Yang H.-T."/>
            <person name="Chen Y.-L."/>
            <person name="Ho Y.-N."/>
        </authorList>
    </citation>
    <scope>NUCLEOTIDE SEQUENCE [LARGE SCALE GENOMIC DNA]</scope>
    <source>
        <strain evidence="4 5">NTOU-MSR1</strain>
    </source>
</reference>
<dbReference type="AlphaFoldDB" id="A0AA50QDQ3"/>
<dbReference type="Pfam" id="PF00072">
    <property type="entry name" value="Response_reg"/>
    <property type="match status" value="1"/>
</dbReference>
<dbReference type="Proteomes" id="UP001223802">
    <property type="component" value="Chromosome"/>
</dbReference>
<organism evidence="4 5">
    <name type="scientific">Oceanimonas pelagia</name>
    <dbReference type="NCBI Taxonomy" id="3028314"/>
    <lineage>
        <taxon>Bacteria</taxon>
        <taxon>Pseudomonadati</taxon>
        <taxon>Pseudomonadota</taxon>
        <taxon>Gammaproteobacteria</taxon>
        <taxon>Aeromonadales</taxon>
        <taxon>Aeromonadaceae</taxon>
        <taxon>Oceanimonas</taxon>
    </lineage>
</organism>
<dbReference type="EMBL" id="CP118224">
    <property type="protein sequence ID" value="WMC12414.1"/>
    <property type="molecule type" value="Genomic_DNA"/>
</dbReference>
<keyword evidence="1 2" id="KW-0597">Phosphoprotein</keyword>
<dbReference type="PANTHER" id="PTHR44591:SF3">
    <property type="entry name" value="RESPONSE REGULATORY DOMAIN-CONTAINING PROTEIN"/>
    <property type="match status" value="1"/>
</dbReference>
<dbReference type="Gene3D" id="3.40.50.2300">
    <property type="match status" value="1"/>
</dbReference>
<evidence type="ECO:0000313" key="4">
    <source>
        <dbReference type="EMBL" id="WMC12414.1"/>
    </source>
</evidence>
<protein>
    <submittedName>
        <fullName evidence="4">Response regulator</fullName>
    </submittedName>
</protein>
<feature type="modified residue" description="4-aspartylphosphate" evidence="2">
    <location>
        <position position="295"/>
    </location>
</feature>
<dbReference type="RefSeq" id="WP_306763647.1">
    <property type="nucleotide sequence ID" value="NZ_CP118224.1"/>
</dbReference>
<feature type="domain" description="Response regulatory" evidence="3">
    <location>
        <begin position="246"/>
        <end position="362"/>
    </location>
</feature>
<gene>
    <name evidence="4" type="ORF">PU634_02560</name>
</gene>
<dbReference type="CDD" id="cd00156">
    <property type="entry name" value="REC"/>
    <property type="match status" value="1"/>
</dbReference>
<dbReference type="GO" id="GO:0000160">
    <property type="term" value="P:phosphorelay signal transduction system"/>
    <property type="evidence" value="ECO:0007669"/>
    <property type="project" value="InterPro"/>
</dbReference>
<dbReference type="InterPro" id="IPR001789">
    <property type="entry name" value="Sig_transdc_resp-reg_receiver"/>
</dbReference>
<evidence type="ECO:0000259" key="3">
    <source>
        <dbReference type="PROSITE" id="PS50110"/>
    </source>
</evidence>
<dbReference type="PANTHER" id="PTHR44591">
    <property type="entry name" value="STRESS RESPONSE REGULATOR PROTEIN 1"/>
    <property type="match status" value="1"/>
</dbReference>
<keyword evidence="5" id="KW-1185">Reference proteome</keyword>
<dbReference type="InterPro" id="IPR050595">
    <property type="entry name" value="Bact_response_regulator"/>
</dbReference>
<name>A0AA50QDQ3_9GAMM</name>
<dbReference type="KEGG" id="ope:PU634_02560"/>
<dbReference type="SUPFAM" id="SSF52172">
    <property type="entry name" value="CheY-like"/>
    <property type="match status" value="1"/>
</dbReference>
<dbReference type="SMART" id="SM00448">
    <property type="entry name" value="REC"/>
    <property type="match status" value="1"/>
</dbReference>
<evidence type="ECO:0000313" key="5">
    <source>
        <dbReference type="Proteomes" id="UP001223802"/>
    </source>
</evidence>
<proteinExistence type="predicted"/>
<accession>A0AA50QDQ3</accession>
<dbReference type="InterPro" id="IPR011006">
    <property type="entry name" value="CheY-like_superfamily"/>
</dbReference>
<evidence type="ECO:0000256" key="2">
    <source>
        <dbReference type="PROSITE-ProRule" id="PRU00169"/>
    </source>
</evidence>
<dbReference type="PROSITE" id="PS50110">
    <property type="entry name" value="RESPONSE_REGULATORY"/>
    <property type="match status" value="1"/>
</dbReference>
<evidence type="ECO:0000256" key="1">
    <source>
        <dbReference type="ARBA" id="ARBA00022553"/>
    </source>
</evidence>